<evidence type="ECO:0000256" key="4">
    <source>
        <dbReference type="ARBA" id="ARBA00023163"/>
    </source>
</evidence>
<gene>
    <name evidence="6" type="ORF">KVG22_10660</name>
</gene>
<dbReference type="PROSITE" id="PS50931">
    <property type="entry name" value="HTH_LYSR"/>
    <property type="match status" value="1"/>
</dbReference>
<dbReference type="Pfam" id="PF00126">
    <property type="entry name" value="HTH_1"/>
    <property type="match status" value="1"/>
</dbReference>
<dbReference type="InterPro" id="IPR036390">
    <property type="entry name" value="WH_DNA-bd_sf"/>
</dbReference>
<keyword evidence="7" id="KW-1185">Reference proteome</keyword>
<reference evidence="6 7" key="1">
    <citation type="submission" date="2021-06" db="EMBL/GenBank/DDBJ databases">
        <title>Nitratireductor porphyridii sp. nov., isolated from a small marine red alga, Porphyridium purpureum in South Korea.</title>
        <authorList>
            <person name="Kim K.H."/>
            <person name="Kristyanto S."/>
            <person name="Jeon C.O."/>
        </authorList>
    </citation>
    <scope>NUCLEOTIDE SEQUENCE [LARGE SCALE GENOMIC DNA]</scope>
    <source>
        <strain evidence="6 7">R6</strain>
    </source>
</reference>
<protein>
    <submittedName>
        <fullName evidence="6">LysR family transcriptional regulator</fullName>
    </submittedName>
</protein>
<dbReference type="Gene3D" id="3.40.190.290">
    <property type="match status" value="1"/>
</dbReference>
<name>A0ABS7R9I4_9HYPH</name>
<keyword evidence="3" id="KW-0238">DNA-binding</keyword>
<keyword evidence="2" id="KW-0805">Transcription regulation</keyword>
<comment type="similarity">
    <text evidence="1">Belongs to the LysR transcriptional regulatory family.</text>
</comment>
<proteinExistence type="inferred from homology"/>
<dbReference type="InterPro" id="IPR036388">
    <property type="entry name" value="WH-like_DNA-bd_sf"/>
</dbReference>
<dbReference type="PRINTS" id="PR00039">
    <property type="entry name" value="HTHLYSR"/>
</dbReference>
<sequence length="308" mass="34662">MDRTLKAFLAVAQHANLTAAAARIGLTQPALTKSIRRLEDGLGMQLFLRTPRGMVLTEEGEMFLKRARAIDAHYRQAFEEADAHRSGVLQEFSIAAGAAYHMRIAPRLVKALSAEFPHTRFVLEFDVAASSLARLENGSIHLLLGAFVAAPPEAIQTRELMQVEIGAFCWRENPIARKTFIQPGLLREQPWVIYKRDGHMTQRLTSYYHENGLPTPRVSMEVDALSASFFMVRGTSYLTAAPTSLAGAAKDADLVRLPLEDPIWRFRTGVWYRKSSLRYPIVQRALALLEEYCRPGDNIPKGYSWRPH</sequence>
<dbReference type="PANTHER" id="PTHR30419">
    <property type="entry name" value="HTH-TYPE TRANSCRIPTIONAL REGULATOR YBHD"/>
    <property type="match status" value="1"/>
</dbReference>
<evidence type="ECO:0000256" key="3">
    <source>
        <dbReference type="ARBA" id="ARBA00023125"/>
    </source>
</evidence>
<dbReference type="Pfam" id="PF03466">
    <property type="entry name" value="LysR_substrate"/>
    <property type="match status" value="1"/>
</dbReference>
<dbReference type="RefSeq" id="WP_223004724.1">
    <property type="nucleotide sequence ID" value="NZ_CBDDPV010000002.1"/>
</dbReference>
<organism evidence="6 7">
    <name type="scientific">Nitratireductor rhodophyticola</name>
    <dbReference type="NCBI Taxonomy" id="2854036"/>
    <lineage>
        <taxon>Bacteria</taxon>
        <taxon>Pseudomonadati</taxon>
        <taxon>Pseudomonadota</taxon>
        <taxon>Alphaproteobacteria</taxon>
        <taxon>Hyphomicrobiales</taxon>
        <taxon>Phyllobacteriaceae</taxon>
        <taxon>Nitratireductor</taxon>
    </lineage>
</organism>
<dbReference type="InterPro" id="IPR050950">
    <property type="entry name" value="HTH-type_LysR_regulators"/>
</dbReference>
<dbReference type="CDD" id="cd05466">
    <property type="entry name" value="PBP2_LTTR_substrate"/>
    <property type="match status" value="1"/>
</dbReference>
<dbReference type="InterPro" id="IPR000847">
    <property type="entry name" value="LysR_HTH_N"/>
</dbReference>
<evidence type="ECO:0000313" key="7">
    <source>
        <dbReference type="Proteomes" id="UP000777661"/>
    </source>
</evidence>
<dbReference type="InterPro" id="IPR005119">
    <property type="entry name" value="LysR_subst-bd"/>
</dbReference>
<evidence type="ECO:0000256" key="1">
    <source>
        <dbReference type="ARBA" id="ARBA00009437"/>
    </source>
</evidence>
<evidence type="ECO:0000313" key="6">
    <source>
        <dbReference type="EMBL" id="MBY8917050.1"/>
    </source>
</evidence>
<dbReference type="Proteomes" id="UP000777661">
    <property type="component" value="Unassembled WGS sequence"/>
</dbReference>
<evidence type="ECO:0000259" key="5">
    <source>
        <dbReference type="PROSITE" id="PS50931"/>
    </source>
</evidence>
<dbReference type="Gene3D" id="1.10.10.10">
    <property type="entry name" value="Winged helix-like DNA-binding domain superfamily/Winged helix DNA-binding domain"/>
    <property type="match status" value="1"/>
</dbReference>
<evidence type="ECO:0000256" key="2">
    <source>
        <dbReference type="ARBA" id="ARBA00023015"/>
    </source>
</evidence>
<accession>A0ABS7R9I4</accession>
<dbReference type="SUPFAM" id="SSF53850">
    <property type="entry name" value="Periplasmic binding protein-like II"/>
    <property type="match status" value="1"/>
</dbReference>
<dbReference type="PANTHER" id="PTHR30419:SF8">
    <property type="entry name" value="NITROGEN ASSIMILATION TRANSCRIPTIONAL ACTIVATOR-RELATED"/>
    <property type="match status" value="1"/>
</dbReference>
<feature type="domain" description="HTH lysR-type" evidence="5">
    <location>
        <begin position="1"/>
        <end position="57"/>
    </location>
</feature>
<dbReference type="SUPFAM" id="SSF46785">
    <property type="entry name" value="Winged helix' DNA-binding domain"/>
    <property type="match status" value="1"/>
</dbReference>
<keyword evidence="4" id="KW-0804">Transcription</keyword>
<dbReference type="EMBL" id="JAHSQO010000003">
    <property type="protein sequence ID" value="MBY8917050.1"/>
    <property type="molecule type" value="Genomic_DNA"/>
</dbReference>
<comment type="caution">
    <text evidence="6">The sequence shown here is derived from an EMBL/GenBank/DDBJ whole genome shotgun (WGS) entry which is preliminary data.</text>
</comment>